<keyword evidence="7" id="KW-0449">Lipoprotein</keyword>
<evidence type="ECO:0000256" key="6">
    <source>
        <dbReference type="ARBA" id="ARBA00023180"/>
    </source>
</evidence>
<gene>
    <name evidence="11" type="ORF">H072_8800</name>
</gene>
<keyword evidence="2" id="KW-1003">Cell membrane</keyword>
<dbReference type="PANTHER" id="PTHR34992:SF1">
    <property type="entry name" value="COPPER ACQUISITION FACTOR BIM1-LIKE DOMAIN-CONTAINING PROTEIN"/>
    <property type="match status" value="1"/>
</dbReference>
<comment type="caution">
    <text evidence="11">The sequence shown here is derived from an EMBL/GenBank/DDBJ whole genome shotgun (WGS) entry which is preliminary data.</text>
</comment>
<feature type="compositionally biased region" description="Low complexity" evidence="8">
    <location>
        <begin position="161"/>
        <end position="250"/>
    </location>
</feature>
<keyword evidence="5" id="KW-0472">Membrane</keyword>
<protein>
    <recommendedName>
        <fullName evidence="10">Copper acquisition factor BIM1-like domain-containing protein</fullName>
    </recommendedName>
</protein>
<evidence type="ECO:0000256" key="1">
    <source>
        <dbReference type="ARBA" id="ARBA00004609"/>
    </source>
</evidence>
<feature type="domain" description="Copper acquisition factor BIM1-like" evidence="10">
    <location>
        <begin position="17"/>
        <end position="154"/>
    </location>
</feature>
<dbReference type="HOGENOM" id="CLU_051521_0_0_1"/>
<dbReference type="PANTHER" id="PTHR34992">
    <property type="entry name" value="HYPHAL ANASTAMOSIS-7 PROTEIN"/>
    <property type="match status" value="1"/>
</dbReference>
<dbReference type="CDD" id="cd21176">
    <property type="entry name" value="LPMO_auxiliary-like"/>
    <property type="match status" value="1"/>
</dbReference>
<accession>S8A3Z1</accession>
<sequence>MAIFKFVGLLGLIAVANAHFFMETPTTIGFDDTKLTIAPCGGFDPSDRSAGVTEWPVLGYPIAVVTTHLNVNWTYKAALLSDLDNWVDIFPRIHQTGIAEFCLPQVPGIPAWIGQDAVVQIIQEAPDGLLHQCAAVVFVAGGPATPDPDTCDNDPAVSYTTYPPSATTTTTTPTSSSVTTTTRSSTTITTTTTTTSSMTTTMASTTTTLSTTTAPASTTTPMATTTTGMTTTPTTLTTTTPTTSSEPSAPVYGTTSSTSVIMTSNMESSTGKGNTTCTTYYEHTQPAPHTEYSTVGLTGYPTAPGIDSSTPISNPLPTTGSPTLNPINTAYPTAPPAYTGAANSDRPAGRVVAIVAAFAWGLLV</sequence>
<dbReference type="eggNOG" id="ENOG502S92W">
    <property type="taxonomic scope" value="Eukaryota"/>
</dbReference>
<evidence type="ECO:0000256" key="9">
    <source>
        <dbReference type="SAM" id="SignalP"/>
    </source>
</evidence>
<proteinExistence type="predicted"/>
<dbReference type="EMBL" id="AQGS01000635">
    <property type="protein sequence ID" value="EPS37484.1"/>
    <property type="molecule type" value="Genomic_DNA"/>
</dbReference>
<evidence type="ECO:0000256" key="5">
    <source>
        <dbReference type="ARBA" id="ARBA00023136"/>
    </source>
</evidence>
<evidence type="ECO:0000256" key="4">
    <source>
        <dbReference type="ARBA" id="ARBA00022729"/>
    </source>
</evidence>
<evidence type="ECO:0000259" key="10">
    <source>
        <dbReference type="Pfam" id="PF20238"/>
    </source>
</evidence>
<dbReference type="GO" id="GO:0005886">
    <property type="term" value="C:plasma membrane"/>
    <property type="evidence" value="ECO:0007669"/>
    <property type="project" value="UniProtKB-SubCell"/>
</dbReference>
<reference evidence="12" key="2">
    <citation type="submission" date="2013-04" db="EMBL/GenBank/DDBJ databases">
        <title>Genomic mechanisms accounting for the adaptation to parasitism in nematode-trapping fungi.</title>
        <authorList>
            <person name="Ahren D.G."/>
        </authorList>
    </citation>
    <scope>NUCLEOTIDE SEQUENCE [LARGE SCALE GENOMIC DNA]</scope>
    <source>
        <strain evidence="12">CBS 200.50</strain>
    </source>
</reference>
<keyword evidence="4 9" id="KW-0732">Signal</keyword>
<keyword evidence="12" id="KW-1185">Reference proteome</keyword>
<dbReference type="InterPro" id="IPR046530">
    <property type="entry name" value="BIM1-like_dom"/>
</dbReference>
<comment type="subcellular location">
    <subcellularLocation>
        <location evidence="1">Cell membrane</location>
        <topology evidence="1">Lipid-anchor</topology>
        <topology evidence="1">GPI-anchor</topology>
    </subcellularLocation>
</comment>
<keyword evidence="3" id="KW-0336">GPI-anchor</keyword>
<dbReference type="AlphaFoldDB" id="S8A3Z1"/>
<dbReference type="OrthoDB" id="2146436at2759"/>
<dbReference type="Pfam" id="PF20238">
    <property type="entry name" value="BIM1-like_dom"/>
    <property type="match status" value="1"/>
</dbReference>
<evidence type="ECO:0000313" key="12">
    <source>
        <dbReference type="Proteomes" id="UP000015100"/>
    </source>
</evidence>
<evidence type="ECO:0000256" key="7">
    <source>
        <dbReference type="ARBA" id="ARBA00023288"/>
    </source>
</evidence>
<evidence type="ECO:0000313" key="11">
    <source>
        <dbReference type="EMBL" id="EPS37484.1"/>
    </source>
</evidence>
<feature type="region of interest" description="Disordered" evidence="8">
    <location>
        <begin position="161"/>
        <end position="256"/>
    </location>
</feature>
<name>S8A3Z1_DACHA</name>
<dbReference type="InterPro" id="IPR046936">
    <property type="entry name" value="BIM1-like"/>
</dbReference>
<dbReference type="GO" id="GO:0098552">
    <property type="term" value="C:side of membrane"/>
    <property type="evidence" value="ECO:0007669"/>
    <property type="project" value="UniProtKB-KW"/>
</dbReference>
<evidence type="ECO:0000256" key="2">
    <source>
        <dbReference type="ARBA" id="ARBA00022475"/>
    </source>
</evidence>
<dbReference type="Proteomes" id="UP000015100">
    <property type="component" value="Unassembled WGS sequence"/>
</dbReference>
<feature type="signal peptide" evidence="9">
    <location>
        <begin position="1"/>
        <end position="18"/>
    </location>
</feature>
<reference evidence="11 12" key="1">
    <citation type="journal article" date="2013" name="PLoS Genet.">
        <title>Genomic mechanisms accounting for the adaptation to parasitism in nematode-trapping fungi.</title>
        <authorList>
            <person name="Meerupati T."/>
            <person name="Andersson K.M."/>
            <person name="Friman E."/>
            <person name="Kumar D."/>
            <person name="Tunlid A."/>
            <person name="Ahren D."/>
        </authorList>
    </citation>
    <scope>NUCLEOTIDE SEQUENCE [LARGE SCALE GENOMIC DNA]</scope>
    <source>
        <strain evidence="11 12">CBS 200.50</strain>
    </source>
</reference>
<feature type="chain" id="PRO_5004548246" description="Copper acquisition factor BIM1-like domain-containing protein" evidence="9">
    <location>
        <begin position="19"/>
        <end position="364"/>
    </location>
</feature>
<dbReference type="OMA" id="IHQTGIA"/>
<organism evidence="11 12">
    <name type="scientific">Dactylellina haptotyla (strain CBS 200.50)</name>
    <name type="common">Nematode-trapping fungus</name>
    <name type="synonym">Monacrosporium haptotylum</name>
    <dbReference type="NCBI Taxonomy" id="1284197"/>
    <lineage>
        <taxon>Eukaryota</taxon>
        <taxon>Fungi</taxon>
        <taxon>Dikarya</taxon>
        <taxon>Ascomycota</taxon>
        <taxon>Pezizomycotina</taxon>
        <taxon>Orbiliomycetes</taxon>
        <taxon>Orbiliales</taxon>
        <taxon>Orbiliaceae</taxon>
        <taxon>Dactylellina</taxon>
    </lineage>
</organism>
<evidence type="ECO:0000256" key="8">
    <source>
        <dbReference type="SAM" id="MobiDB-lite"/>
    </source>
</evidence>
<evidence type="ECO:0000256" key="3">
    <source>
        <dbReference type="ARBA" id="ARBA00022622"/>
    </source>
</evidence>
<keyword evidence="6" id="KW-0325">Glycoprotein</keyword>